<dbReference type="Pfam" id="PF13480">
    <property type="entry name" value="Acetyltransf_6"/>
    <property type="match status" value="1"/>
</dbReference>
<dbReference type="EMBL" id="BPMK01000004">
    <property type="protein sequence ID" value="GIZ51029.1"/>
    <property type="molecule type" value="Genomic_DNA"/>
</dbReference>
<dbReference type="InterPro" id="IPR016181">
    <property type="entry name" value="Acyl_CoA_acyltransferase"/>
</dbReference>
<organism evidence="2 3">
    <name type="scientific">Noviherbaspirillum aridicola</name>
    <dbReference type="NCBI Taxonomy" id="2849687"/>
    <lineage>
        <taxon>Bacteria</taxon>
        <taxon>Pseudomonadati</taxon>
        <taxon>Pseudomonadota</taxon>
        <taxon>Betaproteobacteria</taxon>
        <taxon>Burkholderiales</taxon>
        <taxon>Oxalobacteraceae</taxon>
        <taxon>Noviherbaspirillum</taxon>
    </lineage>
</organism>
<keyword evidence="3" id="KW-1185">Reference proteome</keyword>
<evidence type="ECO:0000313" key="2">
    <source>
        <dbReference type="EMBL" id="GIZ51029.1"/>
    </source>
</evidence>
<name>A0ABQ4Q1N4_9BURK</name>
<gene>
    <name evidence="2" type="ORF">NCCP691_10430</name>
</gene>
<protein>
    <recommendedName>
        <fullName evidence="1">BioF2-like acetyltransferase domain-containing protein</fullName>
    </recommendedName>
</protein>
<dbReference type="RefSeq" id="WP_220807210.1">
    <property type="nucleotide sequence ID" value="NZ_BPMK01000004.1"/>
</dbReference>
<feature type="domain" description="BioF2-like acetyltransferase" evidence="1">
    <location>
        <begin position="144"/>
        <end position="285"/>
    </location>
</feature>
<dbReference type="InterPro" id="IPR038740">
    <property type="entry name" value="BioF2-like_GNAT_dom"/>
</dbReference>
<dbReference type="SUPFAM" id="SSF55729">
    <property type="entry name" value="Acyl-CoA N-acyltransferases (Nat)"/>
    <property type="match status" value="1"/>
</dbReference>
<dbReference type="Proteomes" id="UP000887222">
    <property type="component" value="Unassembled WGS sequence"/>
</dbReference>
<accession>A0ABQ4Q1N4</accession>
<evidence type="ECO:0000259" key="1">
    <source>
        <dbReference type="Pfam" id="PF13480"/>
    </source>
</evidence>
<dbReference type="Gene3D" id="3.40.630.30">
    <property type="match status" value="1"/>
</dbReference>
<reference evidence="2 3" key="1">
    <citation type="journal article" date="2022" name="Int. J. Syst. Evol. Microbiol.">
        <title>Noviherbaspirillum aridicola sp. nov., isolated from an arid soil in Pakistan.</title>
        <authorList>
            <person name="Khan I.U."/>
            <person name="Saqib M."/>
            <person name="Amin A."/>
            <person name="Hussain F."/>
            <person name="Li L."/>
            <person name="Liu Y.H."/>
            <person name="Fang B.Z."/>
            <person name="Ahmed I."/>
            <person name="Li W.J."/>
        </authorList>
    </citation>
    <scope>NUCLEOTIDE SEQUENCE [LARGE SCALE GENOMIC DNA]</scope>
    <source>
        <strain evidence="2 3">NCCP-691</strain>
    </source>
</reference>
<proteinExistence type="predicted"/>
<sequence length="366" mass="42485">MEANKNSIICYENEVPSFVESEVEGLYGNIFSSLIEFRIYGWQAGATSTYVARCGDKVRAIFLFERKHGSVRVLNEAIRVGREEMDCFSNYIFERYPDVHVISFKAIETDVETLPYPYQRFNHLEDITLALPDSPDAYLAALGKNTRRNIKRYGDRLRKSFPDCRFEVFTEEAIPEHHIRTLIGFNRTRMANKNIASAIDEDETRRIVALARACGVAGIMTIDGEVVAGAIAYRAGRNYFLNILAHDPRYDDHWVGFLCCYETIRECIRRGGKEFHFLWGRYDYKFALGAVQRDLDNVTIYRSRLQFLLNGRVAWRQAAEGYRRQAKVWVKYQDALLPKTIRNWVERGRDLRRMAAEMLPRGRTPA</sequence>
<evidence type="ECO:0000313" key="3">
    <source>
        <dbReference type="Proteomes" id="UP000887222"/>
    </source>
</evidence>
<comment type="caution">
    <text evidence="2">The sequence shown here is derived from an EMBL/GenBank/DDBJ whole genome shotgun (WGS) entry which is preliminary data.</text>
</comment>